<proteinExistence type="predicted"/>
<name>A0A7T1T683_9ACTN</name>
<gene>
    <name evidence="1" type="ORF">G4Z16_13120</name>
</gene>
<sequence>MVVFVALVVCVALLIGMAAVVSRRRKRGTGLSADGRVAAGVDPYSNQWKYKAQMGGGGGHQGDNLPYS</sequence>
<accession>A0A7T1T683</accession>
<reference evidence="2" key="1">
    <citation type="submission" date="2020-02" db="EMBL/GenBank/DDBJ databases">
        <title>Streptomyces sp. ASO4wet.</title>
        <authorList>
            <person name="Risdian C."/>
            <person name="Landwehr W."/>
            <person name="Schupp P."/>
            <person name="Wink J."/>
        </authorList>
    </citation>
    <scope>NUCLEOTIDE SEQUENCE [LARGE SCALE GENOMIC DNA]</scope>
    <source>
        <strain evidence="2">ASO4wet</strain>
    </source>
</reference>
<evidence type="ECO:0000313" key="1">
    <source>
        <dbReference type="EMBL" id="QPP07168.1"/>
    </source>
</evidence>
<organism evidence="1 2">
    <name type="scientific">Streptomyces bathyalis</name>
    <dbReference type="NCBI Taxonomy" id="2710756"/>
    <lineage>
        <taxon>Bacteria</taxon>
        <taxon>Bacillati</taxon>
        <taxon>Actinomycetota</taxon>
        <taxon>Actinomycetes</taxon>
        <taxon>Kitasatosporales</taxon>
        <taxon>Streptomycetaceae</taxon>
        <taxon>Streptomyces</taxon>
    </lineage>
</organism>
<dbReference type="EMBL" id="CP048882">
    <property type="protein sequence ID" value="QPP07168.1"/>
    <property type="molecule type" value="Genomic_DNA"/>
</dbReference>
<dbReference type="KEGG" id="sbat:G4Z16_13120"/>
<dbReference type="Proteomes" id="UP000595046">
    <property type="component" value="Chromosome"/>
</dbReference>
<dbReference type="RefSeq" id="WP_197350958.1">
    <property type="nucleotide sequence ID" value="NZ_CP048882.1"/>
</dbReference>
<dbReference type="AlphaFoldDB" id="A0A7T1T683"/>
<protein>
    <submittedName>
        <fullName evidence="1">Uncharacterized protein</fullName>
    </submittedName>
</protein>
<evidence type="ECO:0000313" key="2">
    <source>
        <dbReference type="Proteomes" id="UP000595046"/>
    </source>
</evidence>
<keyword evidence="2" id="KW-1185">Reference proteome</keyword>